<evidence type="ECO:0000256" key="1">
    <source>
        <dbReference type="ARBA" id="ARBA00023125"/>
    </source>
</evidence>
<name>A0ABU1NMS5_9BURK</name>
<dbReference type="GO" id="GO:0003677">
    <property type="term" value="F:DNA binding"/>
    <property type="evidence" value="ECO:0007669"/>
    <property type="project" value="UniProtKB-KW"/>
</dbReference>
<organism evidence="3 4">
    <name type="scientific">Variovorax soli</name>
    <dbReference type="NCBI Taxonomy" id="376815"/>
    <lineage>
        <taxon>Bacteria</taxon>
        <taxon>Pseudomonadati</taxon>
        <taxon>Pseudomonadota</taxon>
        <taxon>Betaproteobacteria</taxon>
        <taxon>Burkholderiales</taxon>
        <taxon>Comamonadaceae</taxon>
        <taxon>Variovorax</taxon>
    </lineage>
</organism>
<dbReference type="SUPFAM" id="SSF46894">
    <property type="entry name" value="C-terminal effector domain of the bipartite response regulators"/>
    <property type="match status" value="1"/>
</dbReference>
<dbReference type="CDD" id="cd06170">
    <property type="entry name" value="LuxR_C_like"/>
    <property type="match status" value="1"/>
</dbReference>
<dbReference type="InterPro" id="IPR000792">
    <property type="entry name" value="Tscrpt_reg_LuxR_C"/>
</dbReference>
<evidence type="ECO:0000313" key="3">
    <source>
        <dbReference type="EMBL" id="MDR6539336.1"/>
    </source>
</evidence>
<dbReference type="PANTHER" id="PTHR43214">
    <property type="entry name" value="TWO-COMPONENT RESPONSE REGULATOR"/>
    <property type="match status" value="1"/>
</dbReference>
<dbReference type="Pfam" id="PF00196">
    <property type="entry name" value="GerE"/>
    <property type="match status" value="1"/>
</dbReference>
<evidence type="ECO:0000259" key="2">
    <source>
        <dbReference type="PROSITE" id="PS50043"/>
    </source>
</evidence>
<dbReference type="Proteomes" id="UP001184230">
    <property type="component" value="Unassembled WGS sequence"/>
</dbReference>
<comment type="caution">
    <text evidence="3">The sequence shown here is derived from an EMBL/GenBank/DDBJ whole genome shotgun (WGS) entry which is preliminary data.</text>
</comment>
<evidence type="ECO:0000313" key="4">
    <source>
        <dbReference type="Proteomes" id="UP001184230"/>
    </source>
</evidence>
<keyword evidence="4" id="KW-1185">Reference proteome</keyword>
<dbReference type="PROSITE" id="PS50043">
    <property type="entry name" value="HTH_LUXR_2"/>
    <property type="match status" value="1"/>
</dbReference>
<reference evidence="3 4" key="1">
    <citation type="submission" date="2023-07" db="EMBL/GenBank/DDBJ databases">
        <title>Sorghum-associated microbial communities from plants grown in Nebraska, USA.</title>
        <authorList>
            <person name="Schachtman D."/>
        </authorList>
    </citation>
    <scope>NUCLEOTIDE SEQUENCE [LARGE SCALE GENOMIC DNA]</scope>
    <source>
        <strain evidence="3 4">DS1781</strain>
    </source>
</reference>
<dbReference type="Gene3D" id="1.10.10.10">
    <property type="entry name" value="Winged helix-like DNA-binding domain superfamily/Winged helix DNA-binding domain"/>
    <property type="match status" value="1"/>
</dbReference>
<dbReference type="SMART" id="SM00421">
    <property type="entry name" value="HTH_LUXR"/>
    <property type="match status" value="1"/>
</dbReference>
<dbReference type="EMBL" id="JAVDRF010000016">
    <property type="protein sequence ID" value="MDR6539336.1"/>
    <property type="molecule type" value="Genomic_DNA"/>
</dbReference>
<dbReference type="InterPro" id="IPR016032">
    <property type="entry name" value="Sig_transdc_resp-reg_C-effctor"/>
</dbReference>
<dbReference type="InterPro" id="IPR036388">
    <property type="entry name" value="WH-like_DNA-bd_sf"/>
</dbReference>
<feature type="domain" description="HTH luxR-type" evidence="2">
    <location>
        <begin position="176"/>
        <end position="238"/>
    </location>
</feature>
<protein>
    <submittedName>
        <fullName evidence="3">DNA-binding CsgD family transcriptional regulator</fullName>
    </submittedName>
</protein>
<dbReference type="InterPro" id="IPR039420">
    <property type="entry name" value="WalR-like"/>
</dbReference>
<sequence length="238" mass="26889">MQLTESDLRAWLDCVTHPPQSLDALLPWLEGPLKKFFPYRGLVLGHGELVAGQLKVTHMLATGHEESYLRQLARTFELELRGSLKWWFSTRQPFYIDPVSPPSHTSAFELEEIERFNLRNVAGHGVLNIKSNGGTYFGFSGVKEPLSGWHLGALRLMAPLLNDLLLTHLAGPQQKSHASLSRLTRRQTEIVRHVVAGWNDKAIARSMDITEKTVRNQLVGVYRTLGVHKRTELIALLK</sequence>
<dbReference type="RefSeq" id="WP_309906940.1">
    <property type="nucleotide sequence ID" value="NZ_JAVDRF010000016.1"/>
</dbReference>
<proteinExistence type="predicted"/>
<dbReference type="PRINTS" id="PR00038">
    <property type="entry name" value="HTHLUXR"/>
</dbReference>
<gene>
    <name evidence="3" type="ORF">J2739_005132</name>
</gene>
<keyword evidence="1 3" id="KW-0238">DNA-binding</keyword>
<accession>A0ABU1NMS5</accession>